<name>A0A3E5BFY4_9BACE</name>
<comment type="subcellular location">
    <subcellularLocation>
        <location evidence="2">Membrane</location>
        <topology evidence="2">Multi-pass membrane protein</topology>
    </subcellularLocation>
</comment>
<dbReference type="CDD" id="cd05709">
    <property type="entry name" value="S2P-M50"/>
    <property type="match status" value="1"/>
</dbReference>
<comment type="cofactor">
    <cofactor evidence="1">
        <name>Zn(2+)</name>
        <dbReference type="ChEBI" id="CHEBI:29105"/>
    </cofactor>
</comment>
<keyword evidence="6 7" id="KW-0472">Membrane</keyword>
<dbReference type="RefSeq" id="WP_117723983.1">
    <property type="nucleotide sequence ID" value="NZ_QSUL01000005.1"/>
</dbReference>
<evidence type="ECO:0000259" key="8">
    <source>
        <dbReference type="Pfam" id="PF02163"/>
    </source>
</evidence>
<dbReference type="Pfam" id="PF02163">
    <property type="entry name" value="Peptidase_M50"/>
    <property type="match status" value="1"/>
</dbReference>
<feature type="transmembrane region" description="Helical" evidence="7">
    <location>
        <begin position="161"/>
        <end position="180"/>
    </location>
</feature>
<evidence type="ECO:0000313" key="10">
    <source>
        <dbReference type="Proteomes" id="UP000260983"/>
    </source>
</evidence>
<dbReference type="Proteomes" id="UP000260983">
    <property type="component" value="Unassembled WGS sequence"/>
</dbReference>
<feature type="domain" description="Peptidase M50" evidence="8">
    <location>
        <begin position="60"/>
        <end position="157"/>
    </location>
</feature>
<evidence type="ECO:0000256" key="7">
    <source>
        <dbReference type="SAM" id="Phobius"/>
    </source>
</evidence>
<evidence type="ECO:0000256" key="6">
    <source>
        <dbReference type="ARBA" id="ARBA00023136"/>
    </source>
</evidence>
<proteinExistence type="inferred from homology"/>
<feature type="transmembrane region" description="Helical" evidence="7">
    <location>
        <begin position="46"/>
        <end position="70"/>
    </location>
</feature>
<gene>
    <name evidence="9" type="ORF">DXB65_08840</name>
</gene>
<dbReference type="GO" id="GO:0006508">
    <property type="term" value="P:proteolysis"/>
    <property type="evidence" value="ECO:0007669"/>
    <property type="project" value="InterPro"/>
</dbReference>
<keyword evidence="5 7" id="KW-1133">Transmembrane helix</keyword>
<evidence type="ECO:0000256" key="1">
    <source>
        <dbReference type="ARBA" id="ARBA00001947"/>
    </source>
</evidence>
<dbReference type="AlphaFoldDB" id="A0A3E5BFY4"/>
<accession>A0A3E5BFY4</accession>
<protein>
    <recommendedName>
        <fullName evidence="8">Peptidase M50 domain-containing protein</fullName>
    </recommendedName>
</protein>
<evidence type="ECO:0000256" key="3">
    <source>
        <dbReference type="ARBA" id="ARBA00007931"/>
    </source>
</evidence>
<feature type="transmembrane region" description="Helical" evidence="7">
    <location>
        <begin position="132"/>
        <end position="155"/>
    </location>
</feature>
<organism evidence="9 10">
    <name type="scientific">Bacteroides oleiciplenus</name>
    <dbReference type="NCBI Taxonomy" id="626931"/>
    <lineage>
        <taxon>Bacteria</taxon>
        <taxon>Pseudomonadati</taxon>
        <taxon>Bacteroidota</taxon>
        <taxon>Bacteroidia</taxon>
        <taxon>Bacteroidales</taxon>
        <taxon>Bacteroidaceae</taxon>
        <taxon>Bacteroides</taxon>
    </lineage>
</organism>
<evidence type="ECO:0000256" key="5">
    <source>
        <dbReference type="ARBA" id="ARBA00022989"/>
    </source>
</evidence>
<reference evidence="9 10" key="1">
    <citation type="submission" date="2018-08" db="EMBL/GenBank/DDBJ databases">
        <title>A genome reference for cultivated species of the human gut microbiota.</title>
        <authorList>
            <person name="Zou Y."/>
            <person name="Xue W."/>
            <person name="Luo G."/>
        </authorList>
    </citation>
    <scope>NUCLEOTIDE SEQUENCE [LARGE SCALE GENOMIC DNA]</scope>
    <source>
        <strain evidence="9 10">OM05-15BH</strain>
    </source>
</reference>
<evidence type="ECO:0000313" key="9">
    <source>
        <dbReference type="EMBL" id="RGN36497.1"/>
    </source>
</evidence>
<dbReference type="GO" id="GO:0016020">
    <property type="term" value="C:membrane"/>
    <property type="evidence" value="ECO:0007669"/>
    <property type="project" value="UniProtKB-SubCell"/>
</dbReference>
<dbReference type="InterPro" id="IPR008915">
    <property type="entry name" value="Peptidase_M50"/>
</dbReference>
<dbReference type="EMBL" id="QSUL01000005">
    <property type="protein sequence ID" value="RGN36497.1"/>
    <property type="molecule type" value="Genomic_DNA"/>
</dbReference>
<evidence type="ECO:0000256" key="2">
    <source>
        <dbReference type="ARBA" id="ARBA00004141"/>
    </source>
</evidence>
<sequence length="385" mass="43629">MKQALKLILSTLFGACIGFGAVMFCIVMFTGTSVSDFLGKMGNVQIATLLMSCVLSMVCLILAVFVQIILHEAGHLVFGLATGYRFVSFRVGNITLIKDKGRFRFKRFSISGTGGQCLLSPPDRPYKQMPYFWYNAGGVLMNLLTAIIALVLWIMFPKAPLALHMFLLLFFICGFFLALMNGIPMKMSGITNDAFNLILMYKDPKSRKYLTQQLSINAALMTGTRLKDMPESWFTDDEITDYGNTFQVSAKAAYGSLYIDRGEFEAAEKTFRELMQHEGEIAGLFVKEISCELLFLELIGARRKEEIERLYTDKLKGYALRYKNMMSSKQRLLCALALYYDNQPEKAKEIYGKVARNRDRYLQQGEVTADLEIMEKMLRKAGMQP</sequence>
<evidence type="ECO:0000256" key="4">
    <source>
        <dbReference type="ARBA" id="ARBA00022692"/>
    </source>
</evidence>
<feature type="transmembrane region" description="Helical" evidence="7">
    <location>
        <begin position="12"/>
        <end position="34"/>
    </location>
</feature>
<comment type="caution">
    <text evidence="9">The sequence shown here is derived from an EMBL/GenBank/DDBJ whole genome shotgun (WGS) entry which is preliminary data.</text>
</comment>
<keyword evidence="4 7" id="KW-0812">Transmembrane</keyword>
<comment type="similarity">
    <text evidence="3">Belongs to the peptidase M50B family.</text>
</comment>